<protein>
    <submittedName>
        <fullName evidence="1">Uncharacterized protein</fullName>
    </submittedName>
</protein>
<organism evidence="1 2">
    <name type="scientific">Lymnaea stagnalis</name>
    <name type="common">Great pond snail</name>
    <name type="synonym">Helix stagnalis</name>
    <dbReference type="NCBI Taxonomy" id="6523"/>
    <lineage>
        <taxon>Eukaryota</taxon>
        <taxon>Metazoa</taxon>
        <taxon>Spiralia</taxon>
        <taxon>Lophotrochozoa</taxon>
        <taxon>Mollusca</taxon>
        <taxon>Gastropoda</taxon>
        <taxon>Heterobranchia</taxon>
        <taxon>Euthyneura</taxon>
        <taxon>Panpulmonata</taxon>
        <taxon>Hygrophila</taxon>
        <taxon>Lymnaeoidea</taxon>
        <taxon>Lymnaeidae</taxon>
        <taxon>Lymnaea</taxon>
    </lineage>
</organism>
<proteinExistence type="predicted"/>
<name>A0AAV2ISQ3_LYMST</name>
<keyword evidence="2" id="KW-1185">Reference proteome</keyword>
<accession>A0AAV2ISQ3</accession>
<evidence type="ECO:0000313" key="1">
    <source>
        <dbReference type="EMBL" id="CAL1548727.1"/>
    </source>
</evidence>
<evidence type="ECO:0000313" key="2">
    <source>
        <dbReference type="Proteomes" id="UP001497497"/>
    </source>
</evidence>
<reference evidence="1 2" key="1">
    <citation type="submission" date="2024-04" db="EMBL/GenBank/DDBJ databases">
        <authorList>
            <consortium name="Genoscope - CEA"/>
            <person name="William W."/>
        </authorList>
    </citation>
    <scope>NUCLEOTIDE SEQUENCE [LARGE SCALE GENOMIC DNA]</scope>
</reference>
<sequence>MGRSGYLAFPRMGRSHFKSETSADVTGCCGVGIKNEFLIGQDGKEEIRSACGARADCCEGLKEVVDQKNDGVYFSMCVPDITFAQASSVRSSEVFNKLKSLLEK</sequence>
<dbReference type="Proteomes" id="UP001497497">
    <property type="component" value="Unassembled WGS sequence"/>
</dbReference>
<gene>
    <name evidence="1" type="ORF">GSLYS_00022044001</name>
</gene>
<dbReference type="AlphaFoldDB" id="A0AAV2ISQ3"/>
<comment type="caution">
    <text evidence="1">The sequence shown here is derived from an EMBL/GenBank/DDBJ whole genome shotgun (WGS) entry which is preliminary data.</text>
</comment>
<dbReference type="EMBL" id="CAXITT010001614">
    <property type="protein sequence ID" value="CAL1548727.1"/>
    <property type="molecule type" value="Genomic_DNA"/>
</dbReference>